<evidence type="ECO:0000313" key="3">
    <source>
        <dbReference type="Proteomes" id="UP000560658"/>
    </source>
</evidence>
<dbReference type="InterPro" id="IPR014922">
    <property type="entry name" value="YdhG-like"/>
</dbReference>
<keyword evidence="3" id="KW-1185">Reference proteome</keyword>
<dbReference type="Proteomes" id="UP000560658">
    <property type="component" value="Unassembled WGS sequence"/>
</dbReference>
<dbReference type="Gene3D" id="3.90.1150.200">
    <property type="match status" value="1"/>
</dbReference>
<dbReference type="SUPFAM" id="SSF159888">
    <property type="entry name" value="YdhG-like"/>
    <property type="match status" value="1"/>
</dbReference>
<dbReference type="RefSeq" id="WP_044165423.1">
    <property type="nucleotide sequence ID" value="NZ_JACIER010000010.1"/>
</dbReference>
<dbReference type="EMBL" id="JACIER010000010">
    <property type="protein sequence ID" value="MBB4044872.1"/>
    <property type="molecule type" value="Genomic_DNA"/>
</dbReference>
<accession>A0A840D8X8</accession>
<gene>
    <name evidence="2" type="ORF">GGR06_002670</name>
</gene>
<reference evidence="2" key="1">
    <citation type="submission" date="2020-08" db="EMBL/GenBank/DDBJ databases">
        <title>Genomic Encyclopedia of Type Strains, Phase IV (KMG-IV): sequencing the most valuable type-strain genomes for metagenomic binning, comparative biology and taxonomic classification.</title>
        <authorList>
            <person name="Goeker M."/>
        </authorList>
    </citation>
    <scope>NUCLEOTIDE SEQUENCE [LARGE SCALE GENOMIC DNA]</scope>
    <source>
        <strain evidence="2">DSM 105720</strain>
    </source>
</reference>
<dbReference type="AlphaFoldDB" id="A0A840D8X8"/>
<proteinExistence type="predicted"/>
<evidence type="ECO:0000259" key="1">
    <source>
        <dbReference type="Pfam" id="PF08818"/>
    </source>
</evidence>
<comment type="caution">
    <text evidence="2">The sequence shown here is derived from an EMBL/GenBank/DDBJ whole genome shotgun (WGS) entry which is preliminary data.</text>
</comment>
<feature type="domain" description="YdhG-like" evidence="1">
    <location>
        <begin position="18"/>
        <end position="99"/>
    </location>
</feature>
<name>A0A840D8X8_9BACE</name>
<dbReference type="Pfam" id="PF08818">
    <property type="entry name" value="DUF1801"/>
    <property type="match status" value="1"/>
</dbReference>
<organism evidence="2 3">
    <name type="scientific">Bacteroides reticulotermitis</name>
    <dbReference type="NCBI Taxonomy" id="1133319"/>
    <lineage>
        <taxon>Bacteria</taxon>
        <taxon>Pseudomonadati</taxon>
        <taxon>Bacteroidota</taxon>
        <taxon>Bacteroidia</taxon>
        <taxon>Bacteroidales</taxon>
        <taxon>Bacteroidaceae</taxon>
        <taxon>Bacteroides</taxon>
    </lineage>
</organism>
<sequence>MITTDQYYTKFEEPLKGALLALRTYILHTDPAIREGVRYKIPFFYYKEWRLAFLWVKKKNIILGIISDYRLCPDGSKKDGMRMITIDPNEDFEIEIISRELNKQIALYKEASIQS</sequence>
<evidence type="ECO:0000313" key="2">
    <source>
        <dbReference type="EMBL" id="MBB4044872.1"/>
    </source>
</evidence>
<protein>
    <recommendedName>
        <fullName evidence="1">YdhG-like domain-containing protein</fullName>
    </recommendedName>
</protein>